<dbReference type="AlphaFoldDB" id="A0A0H2RA39"/>
<organism evidence="1 2">
    <name type="scientific">Schizopora paradoxa</name>
    <dbReference type="NCBI Taxonomy" id="27342"/>
    <lineage>
        <taxon>Eukaryota</taxon>
        <taxon>Fungi</taxon>
        <taxon>Dikarya</taxon>
        <taxon>Basidiomycota</taxon>
        <taxon>Agaricomycotina</taxon>
        <taxon>Agaricomycetes</taxon>
        <taxon>Hymenochaetales</taxon>
        <taxon>Schizoporaceae</taxon>
        <taxon>Schizopora</taxon>
    </lineage>
</organism>
<dbReference type="InParanoid" id="A0A0H2RA39"/>
<reference evidence="1 2" key="1">
    <citation type="submission" date="2015-04" db="EMBL/GenBank/DDBJ databases">
        <title>Complete genome sequence of Schizopora paradoxa KUC8140, a cosmopolitan wood degrader in East Asia.</title>
        <authorList>
            <consortium name="DOE Joint Genome Institute"/>
            <person name="Min B."/>
            <person name="Park H."/>
            <person name="Jang Y."/>
            <person name="Kim J.-J."/>
            <person name="Kim K.H."/>
            <person name="Pangilinan J."/>
            <person name="Lipzen A."/>
            <person name="Riley R."/>
            <person name="Grigoriev I.V."/>
            <person name="Spatafora J.W."/>
            <person name="Choi I.-G."/>
        </authorList>
    </citation>
    <scope>NUCLEOTIDE SEQUENCE [LARGE SCALE GENOMIC DNA]</scope>
    <source>
        <strain evidence="1 2">KUC8140</strain>
    </source>
</reference>
<protein>
    <submittedName>
        <fullName evidence="1">Uncharacterized protein</fullName>
    </submittedName>
</protein>
<proteinExistence type="predicted"/>
<dbReference type="Proteomes" id="UP000053477">
    <property type="component" value="Unassembled WGS sequence"/>
</dbReference>
<gene>
    <name evidence="1" type="ORF">SCHPADRAFT_893659</name>
</gene>
<dbReference type="EMBL" id="KQ086080">
    <property type="protein sequence ID" value="KLO08709.1"/>
    <property type="molecule type" value="Genomic_DNA"/>
</dbReference>
<accession>A0A0H2RA39</accession>
<evidence type="ECO:0000313" key="2">
    <source>
        <dbReference type="Proteomes" id="UP000053477"/>
    </source>
</evidence>
<sequence length="222" mass="24511">MASTSPSLHFGSTFHDNSLPSTKILDEHRAACKYHARRGIEMGERIDGEEVDEETRCLEGRAAILKAQETSSVEIDDEAVHLSSELSSAFWGLETQTRRFTTHLDDVAVANNTPSRPNPKKICEYLNARSFCLSRTRVYRRSGAAKRNRRRRGNETVDDICHLAMERSLHLILSFDVLAPAEILETGLRETCPADSDEEALVLVAPASTPAQSLGGNSGSEN</sequence>
<keyword evidence="2" id="KW-1185">Reference proteome</keyword>
<evidence type="ECO:0000313" key="1">
    <source>
        <dbReference type="EMBL" id="KLO08709.1"/>
    </source>
</evidence>
<name>A0A0H2RA39_9AGAM</name>